<evidence type="ECO:0008006" key="4">
    <source>
        <dbReference type="Google" id="ProtNLM"/>
    </source>
</evidence>
<keyword evidence="1" id="KW-0812">Transmembrane</keyword>
<evidence type="ECO:0000313" key="2">
    <source>
        <dbReference type="EMBL" id="MBB4034352.1"/>
    </source>
</evidence>
<dbReference type="RefSeq" id="WP_183305295.1">
    <property type="nucleotide sequence ID" value="NZ_JACIEP010000001.1"/>
</dbReference>
<dbReference type="InterPro" id="IPR021768">
    <property type="entry name" value="DUF3332"/>
</dbReference>
<organism evidence="2 3">
    <name type="scientific">Dysgonomonas hofstadii</name>
    <dbReference type="NCBI Taxonomy" id="637886"/>
    <lineage>
        <taxon>Bacteria</taxon>
        <taxon>Pseudomonadati</taxon>
        <taxon>Bacteroidota</taxon>
        <taxon>Bacteroidia</taxon>
        <taxon>Bacteroidales</taxon>
        <taxon>Dysgonomonadaceae</taxon>
        <taxon>Dysgonomonas</taxon>
    </lineage>
</organism>
<name>A0A840CP50_9BACT</name>
<keyword evidence="1" id="KW-1133">Transmembrane helix</keyword>
<feature type="transmembrane region" description="Helical" evidence="1">
    <location>
        <begin position="48"/>
        <end position="69"/>
    </location>
</feature>
<evidence type="ECO:0000256" key="1">
    <source>
        <dbReference type="SAM" id="Phobius"/>
    </source>
</evidence>
<keyword evidence="3" id="KW-1185">Reference proteome</keyword>
<dbReference type="EMBL" id="JACIEP010000001">
    <property type="protein sequence ID" value="MBB4034352.1"/>
    <property type="molecule type" value="Genomic_DNA"/>
</dbReference>
<dbReference type="Proteomes" id="UP000555103">
    <property type="component" value="Unassembled WGS sequence"/>
</dbReference>
<comment type="caution">
    <text evidence="2">The sequence shown here is derived from an EMBL/GenBank/DDBJ whole genome shotgun (WGS) entry which is preliminary data.</text>
</comment>
<evidence type="ECO:0000313" key="3">
    <source>
        <dbReference type="Proteomes" id="UP000555103"/>
    </source>
</evidence>
<reference evidence="2 3" key="1">
    <citation type="submission" date="2020-08" db="EMBL/GenBank/DDBJ databases">
        <title>Genomic Encyclopedia of Type Strains, Phase IV (KMG-IV): sequencing the most valuable type-strain genomes for metagenomic binning, comparative biology and taxonomic classification.</title>
        <authorList>
            <person name="Goeker M."/>
        </authorList>
    </citation>
    <scope>NUCLEOTIDE SEQUENCE [LARGE SCALE GENOMIC DNA]</scope>
    <source>
        <strain evidence="2 3">DSM 104969</strain>
    </source>
</reference>
<dbReference type="AlphaFoldDB" id="A0A840CP50"/>
<keyword evidence="1" id="KW-0472">Membrane</keyword>
<sequence length="182" mass="20460">MKKRLFKLTAITLASTLLLSSCIGSFSLSKKLLAWNQTIDNKFVNELVFFAFWIVPVYEVSLLADILVINSIEFWSGNNPVEAGIVKKVQGEHGVYTVETLENGYNIQDENGQESQFIYDKETNTWSLVANEKTTKLISIDEDNKSAIVYLPNGEERNVELSNNGVLVFRQSVENAVYLAAK</sequence>
<protein>
    <recommendedName>
        <fullName evidence="4">DUF3332 domain-containing protein</fullName>
    </recommendedName>
</protein>
<accession>A0A840CP50</accession>
<dbReference type="PROSITE" id="PS51257">
    <property type="entry name" value="PROKAR_LIPOPROTEIN"/>
    <property type="match status" value="1"/>
</dbReference>
<proteinExistence type="predicted"/>
<gene>
    <name evidence="2" type="ORF">GGR21_000237</name>
</gene>
<dbReference type="Pfam" id="PF11810">
    <property type="entry name" value="DUF3332"/>
    <property type="match status" value="1"/>
</dbReference>